<gene>
    <name evidence="7" type="ORF">D1639_04915</name>
</gene>
<name>A0A7C9JDD6_9BACT</name>
<sequence length="505" mass="52067">METKTDFTKTDSYVPGGLTRRNFLVGVGALGAWAVLGLNGCAPSGASKGGDDAAGSDAMDETFDAVIVGTGGAGLSAAIAAHDKGLSNVVVLEKMGVAGGNTNFSSSGMNASETKFQKAQDIEDSNELFATETLDGGHNTGDPELVQFMCDNSAGAIDWLDSLGIPLDNITLTGGMSVKRCHRPTDGSAVGLTLVPGLMAAVNERGIPVRMNCEATELLTDDSGAVVGIKVIDNGKEKNLGAQAVILATGGLGANQEMVTKYRPDLAGYVTTNQPGATGDGYVMAENAGAELIQMDQIQIHPTVEQETSTLVAEGVRGGGAILVNADGNRFFDEMSTRDKVSAAEQEQPGGYAWCMFDQQVYDNNKAIAKYDSAGIVTTGSDVADLAQKLDMDPATLQATVDAYNAITADGATDEFGRTEGCIVFEPGAMYAIKVAPGIHHAMGGIRINTRNEALDADGNPIPGLYAAGEVTGGIHGNNRIGGNAVCDIEVFGKNVGEVVAEALA</sequence>
<dbReference type="PRINTS" id="PR00411">
    <property type="entry name" value="PNDRDTASEI"/>
</dbReference>
<keyword evidence="3 5" id="KW-0274">FAD</keyword>
<evidence type="ECO:0000256" key="3">
    <source>
        <dbReference type="ARBA" id="ARBA00022827"/>
    </source>
</evidence>
<dbReference type="Gene3D" id="3.90.700.10">
    <property type="entry name" value="Succinate dehydrogenase/fumarate reductase flavoprotein, catalytic domain"/>
    <property type="match status" value="1"/>
</dbReference>
<comment type="caution">
    <text evidence="7">The sequence shown here is derived from an EMBL/GenBank/DDBJ whole genome shotgun (WGS) entry which is preliminary data.</text>
</comment>
<dbReference type="SUPFAM" id="SSF56425">
    <property type="entry name" value="Succinate dehydrogenase/fumarate reductase flavoprotein, catalytic domain"/>
    <property type="match status" value="1"/>
</dbReference>
<evidence type="ECO:0000259" key="6">
    <source>
        <dbReference type="Pfam" id="PF00890"/>
    </source>
</evidence>
<dbReference type="PANTHER" id="PTHR43400:SF7">
    <property type="entry name" value="FAD-DEPENDENT OXIDOREDUCTASE 2 FAD BINDING DOMAIN-CONTAINING PROTEIN"/>
    <property type="match status" value="1"/>
</dbReference>
<evidence type="ECO:0000256" key="4">
    <source>
        <dbReference type="ARBA" id="ARBA00023002"/>
    </source>
</evidence>
<dbReference type="Pfam" id="PF00890">
    <property type="entry name" value="FAD_binding_2"/>
    <property type="match status" value="1"/>
</dbReference>
<dbReference type="InterPro" id="IPR006311">
    <property type="entry name" value="TAT_signal"/>
</dbReference>
<dbReference type="Gene3D" id="3.50.50.60">
    <property type="entry name" value="FAD/NAD(P)-binding domain"/>
    <property type="match status" value="1"/>
</dbReference>
<accession>A0A7C9JDD6</accession>
<comment type="cofactor">
    <cofactor evidence="1">
        <name>FAD</name>
        <dbReference type="ChEBI" id="CHEBI:57692"/>
    </cofactor>
</comment>
<proteinExistence type="inferred from homology"/>
<reference evidence="7" key="1">
    <citation type="submission" date="2018-08" db="EMBL/GenBank/DDBJ databases">
        <title>Murine metabolic-syndrome-specific gut microbial biobank.</title>
        <authorList>
            <person name="Liu C."/>
        </authorList>
    </citation>
    <scope>NUCLEOTIDE SEQUENCE [LARGE SCALE GENOMIC DNA]</scope>
    <source>
        <strain evidence="7">Z82</strain>
    </source>
</reference>
<dbReference type="InterPro" id="IPR050315">
    <property type="entry name" value="FAD-oxidoreductase_2"/>
</dbReference>
<dbReference type="AlphaFoldDB" id="A0A7C9JDD6"/>
<evidence type="ECO:0000313" key="7">
    <source>
        <dbReference type="EMBL" id="NBI34381.1"/>
    </source>
</evidence>
<dbReference type="GO" id="GO:0016627">
    <property type="term" value="F:oxidoreductase activity, acting on the CH-CH group of donors"/>
    <property type="evidence" value="ECO:0007669"/>
    <property type="project" value="UniProtKB-ARBA"/>
</dbReference>
<dbReference type="InterPro" id="IPR036188">
    <property type="entry name" value="FAD/NAD-bd_sf"/>
</dbReference>
<dbReference type="SUPFAM" id="SSF51905">
    <property type="entry name" value="FAD/NAD(P)-binding domain"/>
    <property type="match status" value="1"/>
</dbReference>
<keyword evidence="4 5" id="KW-0560">Oxidoreductase</keyword>
<dbReference type="GO" id="GO:0010181">
    <property type="term" value="F:FMN binding"/>
    <property type="evidence" value="ECO:0007669"/>
    <property type="project" value="InterPro"/>
</dbReference>
<dbReference type="NCBIfam" id="TIGR01409">
    <property type="entry name" value="TAT_signal_seq"/>
    <property type="match status" value="1"/>
</dbReference>
<dbReference type="PROSITE" id="PS51318">
    <property type="entry name" value="TAT"/>
    <property type="match status" value="1"/>
</dbReference>
<dbReference type="FunFam" id="3.90.700.10:FF:000007">
    <property type="entry name" value="NADH-dependent fumarate reductase"/>
    <property type="match status" value="1"/>
</dbReference>
<dbReference type="NCBIfam" id="TIGR01813">
    <property type="entry name" value="flavo_cyto_c"/>
    <property type="match status" value="1"/>
</dbReference>
<dbReference type="InterPro" id="IPR010960">
    <property type="entry name" value="Flavocytochrome_c"/>
</dbReference>
<evidence type="ECO:0000256" key="5">
    <source>
        <dbReference type="RuleBase" id="RU366062"/>
    </source>
</evidence>
<comment type="similarity">
    <text evidence="5">Belongs to the FAD-dependent oxidoreductase 2 family. FRD/SDH subfamily.</text>
</comment>
<dbReference type="EMBL" id="QWKH01000025">
    <property type="protein sequence ID" value="NBI34381.1"/>
    <property type="molecule type" value="Genomic_DNA"/>
</dbReference>
<dbReference type="InterPro" id="IPR003953">
    <property type="entry name" value="FAD-dep_OxRdtase_2_FAD-bd"/>
</dbReference>
<keyword evidence="2 5" id="KW-0285">Flavoprotein</keyword>
<feature type="domain" description="FAD-dependent oxidoreductase 2 FAD-binding" evidence="6">
    <location>
        <begin position="64"/>
        <end position="486"/>
    </location>
</feature>
<dbReference type="NCBIfam" id="NF005064">
    <property type="entry name" value="PRK06481.1"/>
    <property type="match status" value="1"/>
</dbReference>
<dbReference type="InterPro" id="IPR027477">
    <property type="entry name" value="Succ_DH/fumarate_Rdtase_cat_sf"/>
</dbReference>
<dbReference type="InterPro" id="IPR019546">
    <property type="entry name" value="TAT_signal_bac_arc"/>
</dbReference>
<protein>
    <submittedName>
        <fullName evidence="7">Flavocytochrome c</fullName>
    </submittedName>
</protein>
<dbReference type="PANTHER" id="PTHR43400">
    <property type="entry name" value="FUMARATE REDUCTASE"/>
    <property type="match status" value="1"/>
</dbReference>
<evidence type="ECO:0000256" key="2">
    <source>
        <dbReference type="ARBA" id="ARBA00022630"/>
    </source>
</evidence>
<organism evidence="7">
    <name type="scientific">Muribaculaceae bacterium Z82</name>
    <dbReference type="NCBI Taxonomy" id="2304548"/>
    <lineage>
        <taxon>Bacteria</taxon>
        <taxon>Pseudomonadati</taxon>
        <taxon>Bacteroidota</taxon>
        <taxon>Bacteroidia</taxon>
        <taxon>Bacteroidales</taxon>
        <taxon>Muribaculaceae</taxon>
    </lineage>
</organism>
<evidence type="ECO:0000256" key="1">
    <source>
        <dbReference type="ARBA" id="ARBA00001974"/>
    </source>
</evidence>